<dbReference type="FunFam" id="1.10.640.10:FF:000001">
    <property type="entry name" value="Peroxidasin homolog"/>
    <property type="match status" value="1"/>
</dbReference>
<dbReference type="GO" id="GO:0020037">
    <property type="term" value="F:heme binding"/>
    <property type="evidence" value="ECO:0007669"/>
    <property type="project" value="InterPro"/>
</dbReference>
<dbReference type="Pfam" id="PF03098">
    <property type="entry name" value="An_peroxidase"/>
    <property type="match status" value="1"/>
</dbReference>
<dbReference type="InterPro" id="IPR003598">
    <property type="entry name" value="Ig_sub2"/>
</dbReference>
<feature type="compositionally biased region" description="Basic and acidic residues" evidence="28">
    <location>
        <begin position="177"/>
        <end position="187"/>
    </location>
</feature>
<sequence length="1365" mass="154927">MYVGMHILIIDLYLLDCKLMNCGRLDSNALICDCRVIWLQRMLKDKQSTTQVAATCDQPELLHGQSLVSISEADFHCKKPSFTEEPDDVDVNFGGTSYFRCKADGDPHPDIVWFRDSNEINFQDDDLDKRYSLLNDGTTLMIENTQDSDEGVYECMAKNVIGEVKSRRVQMAKRHVTEKSHRTDHFQQHNKKPPKFESGAAKPRFQEYPQGQEVVLGGSAELRCKATGSPQPQVTWTRASQPISTDLRYQVSTGGTLSISNIQSQDGGVYRCTAINYLGSITAVAQIVVQEPPQISERPQDQKVSEGRFVEFICKAEGTPQPHLIWRKDGRTIVADARIIIDFFGTTLRISSVRKSDEGLYECRAQNIVGIVSSQARLTVKAKIAPTFRHIPRDMAVSEGSNVQFLCNAEGDPAPIVAWIKDGRVLSDNSRRRIGADGTLYIYNVDKDDEGRYDCAADNGIGYITTFVHLKIKADSDHPGDKFVQIAFEEASRNVDRAYNDTLRNLYAKDKVYTPAELLRLFRFPSQSAQHLARAAEIYERTLLIIKRHVESGAKFNLSEFSYHDVLSPSHLEMIANLSGCLVHRRVVDCGDMCFHGRYRTFDGTCNNLQHPMWAASETPFLRILQPIYENGFNIPVAWSDNLYHGHPKPSPRLVSMQVISTDEITPDDEYSHMLMQWGQFLDHDLDLAPPTISSERFVDGEDCSQSCDNSPPCFPIQIPSSDPRSLSQRCMEFTRSSAICGSGSTSLLFENVMPREQINVLTSFVDASQVSIINHFSLEVESIGLHPIRSLLGYSRAHIQLKLVFNNTDFGGKPLMPFSDNWPIDCRRDPRESNIGCFLGGDIRVNEQLGLAAIHTLFFREHNRIAETLRSLNTHWDSDMLFHETRKIIGAQMQHITYKHWLPKIFGPKGMHMLGPYQGYDPNVDSSISNSFATAAMRFGHTLINPIFHRLNASYEPIPQGHLPLSKAFFSPFRLVEEGGVDPLVRGLFVMPAKLRKSDQLLNKELTEQLFRQVHAVALDLAAINIQRGRDHALPGYNEWRRFCNLTYAHSFHDLRHEIRSHELREKLRELYGHPSNIDLWVAGVSEDLVPGARVGPTFLCILVDQFRRLRSGDRFFYENPGVFKPEQLVQIKQSSMSRIVCDNSDKIQEVTSDIFIIPQKHQPNFTSCNNVAPVDLRFWTECCHDCTRSGDFNSITRLTSNNRLRRELQFSYPGDKPFYTNVSLADSMLVEFKEAHVPLPNSIPLPHKIFSRGKMDLLSIGDEDVLEERVEGIEEVIVQLKKQLKQLKKKFKVLAVECRSSNNRSKQCRDSRGIERDHGEEWEMDSCSRCRCEDQQITCKVQTCPPLSCETPVLHENSCCPVC</sequence>
<comment type="similarity">
    <text evidence="4">Belongs to the immunoglobulin superfamily. DCC family.</text>
</comment>
<dbReference type="GO" id="GO:0016020">
    <property type="term" value="C:membrane"/>
    <property type="evidence" value="ECO:0007669"/>
    <property type="project" value="UniProtKB-SubCell"/>
</dbReference>
<dbReference type="HOGENOM" id="CLU_006087_0_1_1"/>
<feature type="domain" description="Ig-like" evidence="30">
    <location>
        <begin position="203"/>
        <end position="290"/>
    </location>
</feature>
<comment type="catalytic activity">
    <reaction evidence="23">
        <text>L-tyrosyl-[protein] + bromide + H2O2 + H(+) = 3-bromo-L-tyrosyl-[protein] + 2 H2O</text>
        <dbReference type="Rhea" id="RHEA:69360"/>
        <dbReference type="Rhea" id="RHEA-COMP:10136"/>
        <dbReference type="Rhea" id="RHEA-COMP:17686"/>
        <dbReference type="ChEBI" id="CHEBI:15377"/>
        <dbReference type="ChEBI" id="CHEBI:15378"/>
        <dbReference type="ChEBI" id="CHEBI:15858"/>
        <dbReference type="ChEBI" id="CHEBI:16240"/>
        <dbReference type="ChEBI" id="CHEBI:46858"/>
        <dbReference type="ChEBI" id="CHEBI:183512"/>
    </reaction>
    <physiologicalReaction direction="left-to-right" evidence="23">
        <dbReference type="Rhea" id="RHEA:69361"/>
    </physiologicalReaction>
</comment>
<comment type="catalytic activity">
    <reaction evidence="20">
        <text>bromide + H2O2 = hypobromite + H2O</text>
        <dbReference type="Rhea" id="RHEA:66016"/>
        <dbReference type="ChEBI" id="CHEBI:15377"/>
        <dbReference type="ChEBI" id="CHEBI:15858"/>
        <dbReference type="ChEBI" id="CHEBI:16240"/>
        <dbReference type="ChEBI" id="CHEBI:29250"/>
    </reaction>
    <physiologicalReaction direction="left-to-right" evidence="20">
        <dbReference type="Rhea" id="RHEA:66017"/>
    </physiologicalReaction>
</comment>
<dbReference type="GO" id="GO:0004601">
    <property type="term" value="F:peroxidase activity"/>
    <property type="evidence" value="ECO:0007669"/>
    <property type="project" value="UniProtKB-KW"/>
</dbReference>
<evidence type="ECO:0000256" key="23">
    <source>
        <dbReference type="ARBA" id="ARBA00048887"/>
    </source>
</evidence>
<evidence type="ECO:0000256" key="16">
    <source>
        <dbReference type="ARBA" id="ARBA00023136"/>
    </source>
</evidence>
<evidence type="ECO:0000256" key="26">
    <source>
        <dbReference type="PIRSR" id="PIRSR619791-2"/>
    </source>
</evidence>
<keyword evidence="5" id="KW-0964">Secreted</keyword>
<feature type="domain" description="VWFC" evidence="29">
    <location>
        <begin position="1308"/>
        <end position="1365"/>
    </location>
</feature>
<dbReference type="CDD" id="cd09826">
    <property type="entry name" value="peroxidasin_like"/>
    <property type="match status" value="1"/>
</dbReference>
<evidence type="ECO:0000256" key="20">
    <source>
        <dbReference type="ARBA" id="ARBA00047544"/>
    </source>
</evidence>
<keyword evidence="32" id="KW-1185">Reference proteome</keyword>
<keyword evidence="18" id="KW-0325">Glycoprotein</keyword>
<evidence type="ECO:0000256" key="19">
    <source>
        <dbReference type="ARBA" id="ARBA00023319"/>
    </source>
</evidence>
<evidence type="ECO:0000256" key="9">
    <source>
        <dbReference type="ARBA" id="ARBA00022692"/>
    </source>
</evidence>
<dbReference type="SUPFAM" id="SSF48113">
    <property type="entry name" value="Heme-dependent peroxidases"/>
    <property type="match status" value="1"/>
</dbReference>
<dbReference type="InterPro" id="IPR001007">
    <property type="entry name" value="VWF_dom"/>
</dbReference>
<dbReference type="SMART" id="SM00082">
    <property type="entry name" value="LRRCT"/>
    <property type="match status" value="1"/>
</dbReference>
<evidence type="ECO:0000259" key="29">
    <source>
        <dbReference type="PROSITE" id="PS50184"/>
    </source>
</evidence>
<dbReference type="EMBL" id="JH431667">
    <property type="status" value="NOT_ANNOTATED_CDS"/>
    <property type="molecule type" value="Genomic_DNA"/>
</dbReference>
<comment type="cofactor">
    <cofactor evidence="1">
        <name>heme b</name>
        <dbReference type="ChEBI" id="CHEBI:60344"/>
    </cofactor>
</comment>
<feature type="domain" description="Ig-like" evidence="30">
    <location>
        <begin position="386"/>
        <end position="471"/>
    </location>
</feature>
<dbReference type="GO" id="GO:0046872">
    <property type="term" value="F:metal ion binding"/>
    <property type="evidence" value="ECO:0007669"/>
    <property type="project" value="UniProtKB-KW"/>
</dbReference>
<feature type="domain" description="Ig-like" evidence="30">
    <location>
        <begin position="293"/>
        <end position="379"/>
    </location>
</feature>
<dbReference type="PANTHER" id="PTHR11475">
    <property type="entry name" value="OXIDASE/PEROXIDASE"/>
    <property type="match status" value="1"/>
</dbReference>
<dbReference type="InterPro" id="IPR000483">
    <property type="entry name" value="Cys-rich_flank_reg_C"/>
</dbReference>
<organism evidence="31 32">
    <name type="scientific">Strigamia maritima</name>
    <name type="common">European centipede</name>
    <name type="synonym">Geophilus maritimus</name>
    <dbReference type="NCBI Taxonomy" id="126957"/>
    <lineage>
        <taxon>Eukaryota</taxon>
        <taxon>Metazoa</taxon>
        <taxon>Ecdysozoa</taxon>
        <taxon>Arthropoda</taxon>
        <taxon>Myriapoda</taxon>
        <taxon>Chilopoda</taxon>
        <taxon>Pleurostigmophora</taxon>
        <taxon>Geophilomorpha</taxon>
        <taxon>Linotaeniidae</taxon>
        <taxon>Strigamia</taxon>
    </lineage>
</organism>
<evidence type="ECO:0000256" key="22">
    <source>
        <dbReference type="ARBA" id="ARBA00048396"/>
    </source>
</evidence>
<keyword evidence="13" id="KW-1133">Transmembrane helix</keyword>
<dbReference type="GO" id="GO:0005615">
    <property type="term" value="C:extracellular space"/>
    <property type="evidence" value="ECO:0007669"/>
    <property type="project" value="TreeGrafter"/>
</dbReference>
<feature type="domain" description="Ig-like" evidence="30">
    <location>
        <begin position="80"/>
        <end position="177"/>
    </location>
</feature>
<evidence type="ECO:0000256" key="15">
    <source>
        <dbReference type="ARBA" id="ARBA00023004"/>
    </source>
</evidence>
<dbReference type="FunFam" id="2.60.40.10:FF:000008">
    <property type="entry name" value="roundabout homolog 2 isoform X2"/>
    <property type="match status" value="1"/>
</dbReference>
<evidence type="ECO:0000256" key="17">
    <source>
        <dbReference type="ARBA" id="ARBA00023157"/>
    </source>
</evidence>
<dbReference type="SUPFAM" id="SSF48726">
    <property type="entry name" value="Immunoglobulin"/>
    <property type="match status" value="4"/>
</dbReference>
<dbReference type="SUPFAM" id="SSF57603">
    <property type="entry name" value="FnI-like domain"/>
    <property type="match status" value="1"/>
</dbReference>
<keyword evidence="16" id="KW-0472">Membrane</keyword>
<dbReference type="PANTHER" id="PTHR11475:SF58">
    <property type="entry name" value="PEROXIDASIN"/>
    <property type="match status" value="1"/>
</dbReference>
<reference evidence="31" key="2">
    <citation type="submission" date="2015-02" db="UniProtKB">
        <authorList>
            <consortium name="EnsemblMetazoa"/>
        </authorList>
    </citation>
    <scope>IDENTIFICATION</scope>
</reference>
<dbReference type="PhylomeDB" id="T1IXZ7"/>
<dbReference type="SMART" id="SM00214">
    <property type="entry name" value="VWC"/>
    <property type="match status" value="1"/>
</dbReference>
<keyword evidence="17" id="KW-1015">Disulfide bond</keyword>
<keyword evidence="9" id="KW-0812">Transmembrane</keyword>
<dbReference type="EnsemblMetazoa" id="SMAR006097-RA">
    <property type="protein sequence ID" value="SMAR006097-PA"/>
    <property type="gene ID" value="SMAR006097"/>
</dbReference>
<evidence type="ECO:0000256" key="28">
    <source>
        <dbReference type="SAM" id="MobiDB-lite"/>
    </source>
</evidence>
<evidence type="ECO:0000256" key="6">
    <source>
        <dbReference type="ARBA" id="ARBA00022559"/>
    </source>
</evidence>
<evidence type="ECO:0000256" key="21">
    <source>
        <dbReference type="ARBA" id="ARBA00047610"/>
    </source>
</evidence>
<dbReference type="InterPro" id="IPR013783">
    <property type="entry name" value="Ig-like_fold"/>
</dbReference>
<feature type="coiled-coil region" evidence="27">
    <location>
        <begin position="1265"/>
        <end position="1299"/>
    </location>
</feature>
<evidence type="ECO:0000256" key="11">
    <source>
        <dbReference type="ARBA" id="ARBA00022729"/>
    </source>
</evidence>
<evidence type="ECO:0000256" key="27">
    <source>
        <dbReference type="SAM" id="Coils"/>
    </source>
</evidence>
<dbReference type="InterPro" id="IPR037120">
    <property type="entry name" value="Haem_peroxidase_sf_animal"/>
</dbReference>
<reference evidence="32" key="1">
    <citation type="submission" date="2011-05" db="EMBL/GenBank/DDBJ databases">
        <authorList>
            <person name="Richards S.R."/>
            <person name="Qu J."/>
            <person name="Jiang H."/>
            <person name="Jhangiani S.N."/>
            <person name="Agravi P."/>
            <person name="Goodspeed R."/>
            <person name="Gross S."/>
            <person name="Mandapat C."/>
            <person name="Jackson L."/>
            <person name="Mathew T."/>
            <person name="Pu L."/>
            <person name="Thornton R."/>
            <person name="Saada N."/>
            <person name="Wilczek-Boney K.B."/>
            <person name="Lee S."/>
            <person name="Kovar C."/>
            <person name="Wu Y."/>
            <person name="Scherer S.E."/>
            <person name="Worley K.C."/>
            <person name="Muzny D.M."/>
            <person name="Gibbs R."/>
        </authorList>
    </citation>
    <scope>NUCLEOTIDE SEQUENCE</scope>
    <source>
        <strain evidence="32">Brora</strain>
    </source>
</reference>
<comment type="catalytic activity">
    <reaction evidence="24">
        <text>hypobromite + L-tyrosyl-[protein] + H(+) = 3-bromo-L-tyrosyl-[protein] + H2O</text>
        <dbReference type="Rhea" id="RHEA:69356"/>
        <dbReference type="Rhea" id="RHEA-COMP:10136"/>
        <dbReference type="Rhea" id="RHEA-COMP:17686"/>
        <dbReference type="ChEBI" id="CHEBI:15377"/>
        <dbReference type="ChEBI" id="CHEBI:15378"/>
        <dbReference type="ChEBI" id="CHEBI:29250"/>
        <dbReference type="ChEBI" id="CHEBI:46858"/>
        <dbReference type="ChEBI" id="CHEBI:183512"/>
    </reaction>
    <physiologicalReaction direction="left-to-right" evidence="24">
        <dbReference type="Rhea" id="RHEA:69357"/>
    </physiologicalReaction>
</comment>
<dbReference type="PRINTS" id="PR00457">
    <property type="entry name" value="ANPEROXIDASE"/>
</dbReference>
<dbReference type="SMART" id="SM00409">
    <property type="entry name" value="IG"/>
    <property type="match status" value="4"/>
</dbReference>
<protein>
    <recommendedName>
        <fullName evidence="33">Peroxidase</fullName>
    </recommendedName>
</protein>
<dbReference type="InterPro" id="IPR003599">
    <property type="entry name" value="Ig_sub"/>
</dbReference>
<dbReference type="PROSITE" id="PS50835">
    <property type="entry name" value="IG_LIKE"/>
    <property type="match status" value="4"/>
</dbReference>
<dbReference type="Gene3D" id="1.10.640.10">
    <property type="entry name" value="Haem peroxidase domain superfamily, animal type"/>
    <property type="match status" value="1"/>
</dbReference>
<evidence type="ECO:0000256" key="18">
    <source>
        <dbReference type="ARBA" id="ARBA00023180"/>
    </source>
</evidence>
<evidence type="ECO:0000256" key="8">
    <source>
        <dbReference type="ARBA" id="ARBA00022617"/>
    </source>
</evidence>
<evidence type="ECO:0000313" key="32">
    <source>
        <dbReference type="Proteomes" id="UP000014500"/>
    </source>
</evidence>
<dbReference type="PROSITE" id="PS01208">
    <property type="entry name" value="VWFC_1"/>
    <property type="match status" value="1"/>
</dbReference>
<dbReference type="InterPro" id="IPR010255">
    <property type="entry name" value="Haem_peroxidase_sf"/>
</dbReference>
<feature type="binding site" description="axial binding residue" evidence="26">
    <location>
        <position position="942"/>
    </location>
    <ligand>
        <name>heme b</name>
        <dbReference type="ChEBI" id="CHEBI:60344"/>
    </ligand>
    <ligandPart>
        <name>Fe</name>
        <dbReference type="ChEBI" id="CHEBI:18248"/>
    </ligandPart>
</feature>
<dbReference type="FunFam" id="2.60.40.10:FF:000299">
    <property type="entry name" value="protogenin isoform X2"/>
    <property type="match status" value="1"/>
</dbReference>
<dbReference type="STRING" id="126957.T1IXZ7"/>
<dbReference type="InterPro" id="IPR007110">
    <property type="entry name" value="Ig-like_dom"/>
</dbReference>
<keyword evidence="10 26" id="KW-0479">Metal-binding</keyword>
<evidence type="ECO:0000256" key="1">
    <source>
        <dbReference type="ARBA" id="ARBA00001970"/>
    </source>
</evidence>
<dbReference type="InterPro" id="IPR013098">
    <property type="entry name" value="Ig_I-set"/>
</dbReference>
<comment type="subcellular location">
    <subcellularLocation>
        <location evidence="2">Membrane</location>
        <topology evidence="2">Single-pass membrane protein</topology>
    </subcellularLocation>
    <subcellularLocation>
        <location evidence="3">Secreted</location>
    </subcellularLocation>
</comment>
<feature type="region of interest" description="Disordered" evidence="28">
    <location>
        <begin position="177"/>
        <end position="200"/>
    </location>
</feature>
<evidence type="ECO:0000259" key="30">
    <source>
        <dbReference type="PROSITE" id="PS50835"/>
    </source>
</evidence>
<evidence type="ECO:0000313" key="31">
    <source>
        <dbReference type="EnsemblMetazoa" id="SMAR006097-PA"/>
    </source>
</evidence>
<evidence type="ECO:0000256" key="3">
    <source>
        <dbReference type="ARBA" id="ARBA00004613"/>
    </source>
</evidence>
<evidence type="ECO:0000256" key="12">
    <source>
        <dbReference type="ARBA" id="ARBA00022737"/>
    </source>
</evidence>
<evidence type="ECO:0000256" key="10">
    <source>
        <dbReference type="ARBA" id="ARBA00022723"/>
    </source>
</evidence>
<evidence type="ECO:0000256" key="13">
    <source>
        <dbReference type="ARBA" id="ARBA00022989"/>
    </source>
</evidence>
<dbReference type="Gene3D" id="3.80.10.10">
    <property type="entry name" value="Ribonuclease Inhibitor"/>
    <property type="match status" value="1"/>
</dbReference>
<dbReference type="GO" id="GO:0007399">
    <property type="term" value="P:nervous system development"/>
    <property type="evidence" value="ECO:0007669"/>
    <property type="project" value="UniProtKB-ARBA"/>
</dbReference>
<dbReference type="InterPro" id="IPR032675">
    <property type="entry name" value="LRR_dom_sf"/>
</dbReference>
<keyword evidence="6" id="KW-0575">Peroxidase</keyword>
<evidence type="ECO:0000256" key="14">
    <source>
        <dbReference type="ARBA" id="ARBA00023002"/>
    </source>
</evidence>
<dbReference type="Pfam" id="PF23334">
    <property type="entry name" value="VWC2L_2nd"/>
    <property type="match status" value="1"/>
</dbReference>
<accession>T1IXZ7</accession>
<dbReference type="OMA" id="MECRRNR"/>
<evidence type="ECO:0008006" key="33">
    <source>
        <dbReference type="Google" id="ProtNLM"/>
    </source>
</evidence>
<dbReference type="FunFam" id="2.60.40.10:FF:000189">
    <property type="entry name" value="Neogenin isoform 3"/>
    <property type="match status" value="1"/>
</dbReference>
<comment type="catalytic activity">
    <reaction evidence="22">
        <text>L-lysyl-[collagen] + L-methionyl-[collagen] + hypobromite = [collagen]-L-lysyl-N-S-L-methionyl-[collagen] + bromide + H2O + H(+)</text>
        <dbReference type="Rhea" id="RHEA:66024"/>
        <dbReference type="Rhea" id="RHEA-COMP:12751"/>
        <dbReference type="Rhea" id="RHEA-COMP:16949"/>
        <dbReference type="Rhea" id="RHEA-COMP:16951"/>
        <dbReference type="ChEBI" id="CHEBI:15377"/>
        <dbReference type="ChEBI" id="CHEBI:15378"/>
        <dbReference type="ChEBI" id="CHEBI:15858"/>
        <dbReference type="ChEBI" id="CHEBI:16044"/>
        <dbReference type="ChEBI" id="CHEBI:29250"/>
        <dbReference type="ChEBI" id="CHEBI:29969"/>
        <dbReference type="ChEBI" id="CHEBI:166867"/>
    </reaction>
    <physiologicalReaction direction="left-to-right" evidence="22">
        <dbReference type="Rhea" id="RHEA:66025"/>
    </physiologicalReaction>
</comment>
<dbReference type="InterPro" id="IPR019791">
    <property type="entry name" value="Haem_peroxidase_animal"/>
</dbReference>
<keyword evidence="15 26" id="KW-0408">Iron</keyword>
<keyword evidence="8 26" id="KW-0349">Heme</keyword>
<dbReference type="PROSITE" id="PS50292">
    <property type="entry name" value="PEROXIDASE_3"/>
    <property type="match status" value="1"/>
</dbReference>
<proteinExistence type="inferred from homology"/>
<dbReference type="SMART" id="SM00408">
    <property type="entry name" value="IGc2"/>
    <property type="match status" value="4"/>
</dbReference>
<dbReference type="InterPro" id="IPR034824">
    <property type="entry name" value="Peroxidasin_peroxidase"/>
</dbReference>
<dbReference type="FunFam" id="2.60.40.10:FF:000032">
    <property type="entry name" value="palladin isoform X1"/>
    <property type="match status" value="1"/>
</dbReference>
<keyword evidence="14" id="KW-0560">Oxidoreductase</keyword>
<evidence type="ECO:0000256" key="5">
    <source>
        <dbReference type="ARBA" id="ARBA00022525"/>
    </source>
</evidence>
<dbReference type="eggNOG" id="KOG2408">
    <property type="taxonomic scope" value="Eukaryota"/>
</dbReference>
<keyword evidence="27" id="KW-0175">Coiled coil</keyword>
<dbReference type="PROSITE" id="PS50184">
    <property type="entry name" value="VWFC_2"/>
    <property type="match status" value="1"/>
</dbReference>
<dbReference type="Pfam" id="PF07679">
    <property type="entry name" value="I-set"/>
    <property type="match status" value="4"/>
</dbReference>
<keyword evidence="12" id="KW-0677">Repeat</keyword>
<name>T1IXZ7_STRMM</name>
<evidence type="ECO:0000256" key="4">
    <source>
        <dbReference type="ARBA" id="ARBA00009588"/>
    </source>
</evidence>
<evidence type="ECO:0000256" key="7">
    <source>
        <dbReference type="ARBA" id="ARBA00022614"/>
    </source>
</evidence>
<keyword evidence="7" id="KW-0433">Leucine-rich repeat</keyword>
<dbReference type="Gene3D" id="6.20.200.20">
    <property type="match status" value="1"/>
</dbReference>
<dbReference type="Proteomes" id="UP000014500">
    <property type="component" value="Unassembled WGS sequence"/>
</dbReference>
<evidence type="ECO:0000256" key="2">
    <source>
        <dbReference type="ARBA" id="ARBA00004167"/>
    </source>
</evidence>
<evidence type="ECO:0000256" key="24">
    <source>
        <dbReference type="ARBA" id="ARBA00049501"/>
    </source>
</evidence>
<comment type="similarity">
    <text evidence="25">Belongs to the peroxidase family. XPO subfamily.</text>
</comment>
<comment type="catalytic activity">
    <reaction evidence="21">
        <text>L-lysyl-[collagen] + L-methionyl-[collagen] + H2O2 = [collagen]-L-lysyl-N-S-L-methionyl-[collagen] + 2 H2O + H(+)</text>
        <dbReference type="Rhea" id="RHEA:66020"/>
        <dbReference type="Rhea" id="RHEA-COMP:12751"/>
        <dbReference type="Rhea" id="RHEA-COMP:16949"/>
        <dbReference type="Rhea" id="RHEA-COMP:16951"/>
        <dbReference type="ChEBI" id="CHEBI:15377"/>
        <dbReference type="ChEBI" id="CHEBI:15378"/>
        <dbReference type="ChEBI" id="CHEBI:16044"/>
        <dbReference type="ChEBI" id="CHEBI:16240"/>
        <dbReference type="ChEBI" id="CHEBI:29969"/>
        <dbReference type="ChEBI" id="CHEBI:166867"/>
    </reaction>
    <physiologicalReaction direction="left-to-right" evidence="21">
        <dbReference type="Rhea" id="RHEA:66021"/>
    </physiologicalReaction>
</comment>
<keyword evidence="11" id="KW-0732">Signal</keyword>
<dbReference type="Gene3D" id="2.60.40.10">
    <property type="entry name" value="Immunoglobulins"/>
    <property type="match status" value="4"/>
</dbReference>
<keyword evidence="19" id="KW-0393">Immunoglobulin domain</keyword>
<dbReference type="GO" id="GO:0006979">
    <property type="term" value="P:response to oxidative stress"/>
    <property type="evidence" value="ECO:0007669"/>
    <property type="project" value="InterPro"/>
</dbReference>
<dbReference type="InterPro" id="IPR036179">
    <property type="entry name" value="Ig-like_dom_sf"/>
</dbReference>
<evidence type="ECO:0000256" key="25">
    <source>
        <dbReference type="ARBA" id="ARBA00061342"/>
    </source>
</evidence>